<dbReference type="Gene3D" id="2.40.50.140">
    <property type="entry name" value="Nucleic acid-binding proteins"/>
    <property type="match status" value="1"/>
</dbReference>
<evidence type="ECO:0000256" key="1">
    <source>
        <dbReference type="ARBA" id="ARBA00004141"/>
    </source>
</evidence>
<dbReference type="Pfam" id="PF02721">
    <property type="entry name" value="DUF223"/>
    <property type="match status" value="1"/>
</dbReference>
<proteinExistence type="inferred from homology"/>
<dbReference type="InterPro" id="IPR029058">
    <property type="entry name" value="AB_hydrolase_fold"/>
</dbReference>
<evidence type="ECO:0000313" key="8">
    <source>
        <dbReference type="EMBL" id="KAF2577142.1"/>
    </source>
</evidence>
<accession>A0A8S9J6M6</accession>
<feature type="domain" description="Replication protein A 70 kDa DNA-binding subunit B/D first OB fold" evidence="7">
    <location>
        <begin position="336"/>
        <end position="423"/>
    </location>
</feature>
<dbReference type="AlphaFoldDB" id="A0A8S9J6M6"/>
<protein>
    <recommendedName>
        <fullName evidence="7">Replication protein A 70 kDa DNA-binding subunit B/D first OB fold domain-containing protein</fullName>
    </recommendedName>
</protein>
<evidence type="ECO:0000256" key="5">
    <source>
        <dbReference type="ARBA" id="ARBA00023136"/>
    </source>
</evidence>
<keyword evidence="3 6" id="KW-0812">Transmembrane</keyword>
<comment type="subcellular location">
    <subcellularLocation>
        <location evidence="1">Membrane</location>
        <topology evidence="1">Multi-pass membrane protein</topology>
    </subcellularLocation>
</comment>
<dbReference type="SUPFAM" id="SSF50249">
    <property type="entry name" value="Nucleic acid-binding proteins"/>
    <property type="match status" value="1"/>
</dbReference>
<dbReference type="InterPro" id="IPR007941">
    <property type="entry name" value="DUF726"/>
</dbReference>
<name>A0A8S9J6M6_BRACR</name>
<dbReference type="PANTHER" id="PTHR17920:SF12">
    <property type="entry name" value="TRANSMEMBRANE_COILED-COIL PROTEIN (DUF726)"/>
    <property type="match status" value="1"/>
</dbReference>
<comment type="caution">
    <text evidence="8">The sequence shown here is derived from an EMBL/GenBank/DDBJ whole genome shotgun (WGS) entry which is preliminary data.</text>
</comment>
<sequence>MRYTVIWESKNIIAVSTAIQDWLTSRVAMELMRQGAMYTVLSSLLAAMAWPATILVAADFIDSKWSIAIDRSDKAGRLLAEALRKGLQGNRPVTLVGFSLGARVVFKCLQALTETEKNAEIVERVVLLGAPISINNENWRDMVAGRFINVYATNDWTLGVAFRASLLAQGLAGIQPVCIPGIEDVDVTDMVEGHSSYGKLSKSLKDSNSTILTLCSSVVEARLLRYWETRNIKRGGELMWVDLLMVDVNSGRCSSVVEARLLRYWKTMNIKHGGELMWVDMLMVDVNKTPESLLGCPPRIPAHQFGPSTVDTCPPVLNAAIHLIGYHIGLSCSSVVEARLLRYWETRNIKRGGELMWVDMLMVDVNATMMQATISANRLPQLQERLTAGAMYSISGFDVSRSAQNFRLTDSSLLIRFNESTTFDELAERVSTFPEEGFRFRNQSKLLDIIGEIVCIKSTISDPPEEKNRVMVTINWIDEISGVDGEDGVTNIVYKEIFKDVRTAQCDGFIALRFTGYN</sequence>
<organism evidence="8 9">
    <name type="scientific">Brassica cretica</name>
    <name type="common">Mustard</name>
    <dbReference type="NCBI Taxonomy" id="69181"/>
    <lineage>
        <taxon>Eukaryota</taxon>
        <taxon>Viridiplantae</taxon>
        <taxon>Streptophyta</taxon>
        <taxon>Embryophyta</taxon>
        <taxon>Tracheophyta</taxon>
        <taxon>Spermatophyta</taxon>
        <taxon>Magnoliopsida</taxon>
        <taxon>eudicotyledons</taxon>
        <taxon>Gunneridae</taxon>
        <taxon>Pentapetalae</taxon>
        <taxon>rosids</taxon>
        <taxon>malvids</taxon>
        <taxon>Brassicales</taxon>
        <taxon>Brassicaceae</taxon>
        <taxon>Brassiceae</taxon>
        <taxon>Brassica</taxon>
    </lineage>
</organism>
<evidence type="ECO:0000256" key="3">
    <source>
        <dbReference type="ARBA" id="ARBA00022692"/>
    </source>
</evidence>
<dbReference type="InterPro" id="IPR003871">
    <property type="entry name" value="RFA1B/D_OB_1st"/>
</dbReference>
<evidence type="ECO:0000256" key="6">
    <source>
        <dbReference type="SAM" id="Phobius"/>
    </source>
</evidence>
<reference evidence="8" key="1">
    <citation type="submission" date="2019-12" db="EMBL/GenBank/DDBJ databases">
        <title>Genome sequencing and annotation of Brassica cretica.</title>
        <authorList>
            <person name="Studholme D.J."/>
            <person name="Sarris P.F."/>
        </authorList>
    </citation>
    <scope>NUCLEOTIDE SEQUENCE</scope>
    <source>
        <strain evidence="8">PFS-001/15</strain>
        <tissue evidence="8">Leaf</tissue>
    </source>
</reference>
<evidence type="ECO:0000313" key="9">
    <source>
        <dbReference type="Proteomes" id="UP000712281"/>
    </source>
</evidence>
<dbReference type="Gene3D" id="3.40.50.1820">
    <property type="entry name" value="alpha/beta hydrolase"/>
    <property type="match status" value="1"/>
</dbReference>
<keyword evidence="5 6" id="KW-0472">Membrane</keyword>
<dbReference type="Proteomes" id="UP000712281">
    <property type="component" value="Unassembled WGS sequence"/>
</dbReference>
<dbReference type="GO" id="GO:0016020">
    <property type="term" value="C:membrane"/>
    <property type="evidence" value="ECO:0007669"/>
    <property type="project" value="UniProtKB-SubCell"/>
</dbReference>
<dbReference type="Pfam" id="PF05277">
    <property type="entry name" value="DUF726"/>
    <property type="match status" value="1"/>
</dbReference>
<comment type="similarity">
    <text evidence="2">Belongs to the TMCO4 family.</text>
</comment>
<dbReference type="PANTHER" id="PTHR17920">
    <property type="entry name" value="TRANSMEMBRANE AND COILED-COIL DOMAIN-CONTAINING PROTEIN 4 TMCO4"/>
    <property type="match status" value="1"/>
</dbReference>
<dbReference type="EMBL" id="QGKW02001660">
    <property type="protein sequence ID" value="KAF2577142.1"/>
    <property type="molecule type" value="Genomic_DNA"/>
</dbReference>
<evidence type="ECO:0000256" key="4">
    <source>
        <dbReference type="ARBA" id="ARBA00022989"/>
    </source>
</evidence>
<dbReference type="InterPro" id="IPR012340">
    <property type="entry name" value="NA-bd_OB-fold"/>
</dbReference>
<evidence type="ECO:0000256" key="2">
    <source>
        <dbReference type="ARBA" id="ARBA00009824"/>
    </source>
</evidence>
<dbReference type="SUPFAM" id="SSF53474">
    <property type="entry name" value="alpha/beta-Hydrolases"/>
    <property type="match status" value="1"/>
</dbReference>
<evidence type="ECO:0000259" key="7">
    <source>
        <dbReference type="Pfam" id="PF02721"/>
    </source>
</evidence>
<keyword evidence="4 6" id="KW-1133">Transmembrane helix</keyword>
<dbReference type="CDD" id="cd04480">
    <property type="entry name" value="RPA1_DBD_A_like"/>
    <property type="match status" value="1"/>
</dbReference>
<gene>
    <name evidence="8" type="ORF">F2Q68_00003693</name>
</gene>
<feature type="transmembrane region" description="Helical" evidence="6">
    <location>
        <begin position="36"/>
        <end position="58"/>
    </location>
</feature>